<keyword evidence="3" id="KW-1003">Cell membrane</keyword>
<dbReference type="Pfam" id="PF01644">
    <property type="entry name" value="Chitin_synth_1"/>
    <property type="match status" value="1"/>
</dbReference>
<keyword evidence="8 10" id="KW-0472">Membrane</keyword>
<feature type="transmembrane region" description="Helical" evidence="10">
    <location>
        <begin position="589"/>
        <end position="608"/>
    </location>
</feature>
<dbReference type="AlphaFoldDB" id="A0A1R2ANK0"/>
<evidence type="ECO:0000256" key="10">
    <source>
        <dbReference type="SAM" id="Phobius"/>
    </source>
</evidence>
<evidence type="ECO:0000256" key="6">
    <source>
        <dbReference type="ARBA" id="ARBA00022692"/>
    </source>
</evidence>
<dbReference type="CDD" id="cd00093">
    <property type="entry name" value="HTH_XRE"/>
    <property type="match status" value="1"/>
</dbReference>
<dbReference type="EMBL" id="MPUH01001832">
    <property type="protein sequence ID" value="OMJ66066.1"/>
    <property type="molecule type" value="Genomic_DNA"/>
</dbReference>
<dbReference type="GO" id="GO:0004100">
    <property type="term" value="F:chitin synthase activity"/>
    <property type="evidence" value="ECO:0007669"/>
    <property type="project" value="UniProtKB-EC"/>
</dbReference>
<proteinExistence type="predicted"/>
<feature type="domain" description="HTH cro/C1-type" evidence="11">
    <location>
        <begin position="747"/>
        <end position="796"/>
    </location>
</feature>
<protein>
    <recommendedName>
        <fullName evidence="2">chitin synthase</fullName>
        <ecNumber evidence="2">2.4.1.16</ecNumber>
    </recommendedName>
</protein>
<dbReference type="InterPro" id="IPR010982">
    <property type="entry name" value="Lambda_DNA-bd_dom_sf"/>
</dbReference>
<evidence type="ECO:0000256" key="9">
    <source>
        <dbReference type="ARBA" id="ARBA00023316"/>
    </source>
</evidence>
<evidence type="ECO:0000256" key="7">
    <source>
        <dbReference type="ARBA" id="ARBA00022989"/>
    </source>
</evidence>
<accession>A0A1R2ANK0</accession>
<dbReference type="PROSITE" id="PS50943">
    <property type="entry name" value="HTH_CROC1"/>
    <property type="match status" value="1"/>
</dbReference>
<dbReference type="GO" id="GO:0005886">
    <property type="term" value="C:plasma membrane"/>
    <property type="evidence" value="ECO:0007669"/>
    <property type="project" value="UniProtKB-SubCell"/>
</dbReference>
<dbReference type="SUPFAM" id="SSF53448">
    <property type="entry name" value="Nucleotide-diphospho-sugar transferases"/>
    <property type="match status" value="1"/>
</dbReference>
<keyword evidence="13" id="KW-1185">Reference proteome</keyword>
<keyword evidence="6 10" id="KW-0812">Transmembrane</keyword>
<dbReference type="SUPFAM" id="SSF47413">
    <property type="entry name" value="lambda repressor-like DNA-binding domains"/>
    <property type="match status" value="1"/>
</dbReference>
<keyword evidence="5" id="KW-0808">Transferase</keyword>
<dbReference type="GO" id="GO:0006031">
    <property type="term" value="P:chitin biosynthetic process"/>
    <property type="evidence" value="ECO:0007669"/>
    <property type="project" value="TreeGrafter"/>
</dbReference>
<evidence type="ECO:0000256" key="4">
    <source>
        <dbReference type="ARBA" id="ARBA00022676"/>
    </source>
</evidence>
<dbReference type="GO" id="GO:0071555">
    <property type="term" value="P:cell wall organization"/>
    <property type="evidence" value="ECO:0007669"/>
    <property type="project" value="UniProtKB-KW"/>
</dbReference>
<comment type="caution">
    <text evidence="12">The sequence shown here is derived from an EMBL/GenBank/DDBJ whole genome shotgun (WGS) entry which is preliminary data.</text>
</comment>
<organism evidence="12 13">
    <name type="scientific">Stentor coeruleus</name>
    <dbReference type="NCBI Taxonomy" id="5963"/>
    <lineage>
        <taxon>Eukaryota</taxon>
        <taxon>Sar</taxon>
        <taxon>Alveolata</taxon>
        <taxon>Ciliophora</taxon>
        <taxon>Postciliodesmatophora</taxon>
        <taxon>Heterotrichea</taxon>
        <taxon>Heterotrichida</taxon>
        <taxon>Stentoridae</taxon>
        <taxon>Stentor</taxon>
    </lineage>
</organism>
<evidence type="ECO:0000256" key="2">
    <source>
        <dbReference type="ARBA" id="ARBA00012543"/>
    </source>
</evidence>
<dbReference type="OrthoDB" id="3352955at2759"/>
<dbReference type="InterPro" id="IPR029044">
    <property type="entry name" value="Nucleotide-diphossugar_trans"/>
</dbReference>
<dbReference type="Proteomes" id="UP000187209">
    <property type="component" value="Unassembled WGS sequence"/>
</dbReference>
<evidence type="ECO:0000313" key="13">
    <source>
        <dbReference type="Proteomes" id="UP000187209"/>
    </source>
</evidence>
<evidence type="ECO:0000256" key="8">
    <source>
        <dbReference type="ARBA" id="ARBA00023136"/>
    </source>
</evidence>
<feature type="transmembrane region" description="Helical" evidence="10">
    <location>
        <begin position="481"/>
        <end position="502"/>
    </location>
</feature>
<dbReference type="InterPro" id="IPR001387">
    <property type="entry name" value="Cro/C1-type_HTH"/>
</dbReference>
<reference evidence="12 13" key="1">
    <citation type="submission" date="2016-11" db="EMBL/GenBank/DDBJ databases">
        <title>The macronuclear genome of Stentor coeruleus: a giant cell with tiny introns.</title>
        <authorList>
            <person name="Slabodnick M."/>
            <person name="Ruby J.G."/>
            <person name="Reiff S.B."/>
            <person name="Swart E.C."/>
            <person name="Gosai S."/>
            <person name="Prabakaran S."/>
            <person name="Witkowska E."/>
            <person name="Larue G.E."/>
            <person name="Fisher S."/>
            <person name="Freeman R.M."/>
            <person name="Gunawardena J."/>
            <person name="Chu W."/>
            <person name="Stover N.A."/>
            <person name="Gregory B.D."/>
            <person name="Nowacki M."/>
            <person name="Derisi J."/>
            <person name="Roy S.W."/>
            <person name="Marshall W.F."/>
            <person name="Sood P."/>
        </authorList>
    </citation>
    <scope>NUCLEOTIDE SEQUENCE [LARGE SCALE GENOMIC DNA]</scope>
    <source>
        <strain evidence="12">WM001</strain>
    </source>
</reference>
<feature type="transmembrane region" description="Helical" evidence="10">
    <location>
        <begin position="508"/>
        <end position="534"/>
    </location>
</feature>
<feature type="transmembrane region" description="Helical" evidence="10">
    <location>
        <begin position="409"/>
        <end position="430"/>
    </location>
</feature>
<gene>
    <name evidence="12" type="ORF">SteCoe_37224</name>
</gene>
<dbReference type="InterPro" id="IPR004835">
    <property type="entry name" value="Chitin_synth"/>
</dbReference>
<dbReference type="PANTHER" id="PTHR22914">
    <property type="entry name" value="CHITIN SYNTHASE"/>
    <property type="match status" value="1"/>
</dbReference>
<evidence type="ECO:0000313" key="12">
    <source>
        <dbReference type="EMBL" id="OMJ66066.1"/>
    </source>
</evidence>
<name>A0A1R2ANK0_9CILI</name>
<keyword evidence="7 10" id="KW-1133">Transmembrane helix</keyword>
<evidence type="ECO:0000259" key="11">
    <source>
        <dbReference type="PROSITE" id="PS50943"/>
    </source>
</evidence>
<evidence type="ECO:0000256" key="1">
    <source>
        <dbReference type="ARBA" id="ARBA00004651"/>
    </source>
</evidence>
<dbReference type="GO" id="GO:0003677">
    <property type="term" value="F:DNA binding"/>
    <property type="evidence" value="ECO:0007669"/>
    <property type="project" value="InterPro"/>
</dbReference>
<evidence type="ECO:0000256" key="5">
    <source>
        <dbReference type="ARBA" id="ARBA00022679"/>
    </source>
</evidence>
<dbReference type="EC" id="2.4.1.16" evidence="2"/>
<keyword evidence="4" id="KW-0328">Glycosyltransferase</keyword>
<sequence>MSFIKTDLENIQYQPIKLIKEYETRNDEDRTYTSLKKATGIVPIAPDTRFLPGSILADFAFDPLQPTKCEFLIEVSMYNEGVKNFTDTLGGICDNLESFATAGIDISRICCIIIVDGCRPFYSTYAKQKNFFESFFVEDMIKERFSVSDVRNCKIPDEKDDDEFAHCFMQKVNFTDNPRNQLNFIFCVKQKNKRKLNTHLWFFGGFCEYMKPNYVMLIDVGTMPLPNSLFYLYEAMATQKDLAGCCGEIRPMDPNIWKLVVPAQVVEYKFSHVFDKALESVLGYITVLPGAFSAYRWEALQGEPLWKDYFKSICHPELMNAFNSNIYLAEDRVLCLSLISKKKSSYLIRYVKTSIAETDVPENISTLMSQRRRWVNGSWFSLIDSIRKCSKIYQSDHNFCRKIIFSLQMFYYVLTVLFTWVMVGSFYLAFKVVVGMSFVYNSNLKSFGNIIVQVYMLLLIFVFVMSLGVKPSRVDSFFRIIAAIFGIYMIGTIICTCILVLTFQYPAWVIYIILGTAGSFGIGVLFHCAALTIFKGVFHYLFLTPTYVNIFLIYSICNIHDCTWGNRPDLLTQEEKNRIEEFEEFRTRWIIIWVLCNGAYVVMLTSIGNTSSGYMYIYALALLATGIVAIRFLGSIFYLFQESWCKRTLIKSKNLKIVPTARRASASLSKLESLASSKRGSTFKPEKNLQLADRIGTIQAMTEFEEAKDQEVEFMRRKSRKSINEGIKVDEMIIEDVQTSGEASAIIREQRFKKGITLKKLSEMTGLTVDKIKKLEEGKDTNQEDLKKLIDVIQKS</sequence>
<comment type="subcellular location">
    <subcellularLocation>
        <location evidence="1">Cell membrane</location>
        <topology evidence="1">Multi-pass membrane protein</topology>
    </subcellularLocation>
</comment>
<feature type="transmembrane region" description="Helical" evidence="10">
    <location>
        <begin position="614"/>
        <end position="640"/>
    </location>
</feature>
<keyword evidence="9" id="KW-0961">Cell wall biogenesis/degradation</keyword>
<dbReference type="PANTHER" id="PTHR22914:SF9">
    <property type="entry name" value="CHITIN SYNTHASE 1"/>
    <property type="match status" value="1"/>
</dbReference>
<feature type="transmembrane region" description="Helical" evidence="10">
    <location>
        <begin position="450"/>
        <end position="469"/>
    </location>
</feature>
<evidence type="ECO:0000256" key="3">
    <source>
        <dbReference type="ARBA" id="ARBA00022475"/>
    </source>
</evidence>